<evidence type="ECO:0000256" key="5">
    <source>
        <dbReference type="SAM" id="MobiDB-lite"/>
    </source>
</evidence>
<evidence type="ECO:0000256" key="4">
    <source>
        <dbReference type="ARBA" id="ARBA00023204"/>
    </source>
</evidence>
<name>A0A7S1KUL5_9EUKA</name>
<keyword evidence="3" id="KW-0227">DNA damage</keyword>
<dbReference type="CDD" id="cd07896">
    <property type="entry name" value="Adenylation_kDNA_ligase_like"/>
    <property type="match status" value="1"/>
</dbReference>
<keyword evidence="2" id="KW-0235">DNA replication</keyword>
<reference evidence="6" key="1">
    <citation type="submission" date="2021-01" db="EMBL/GenBank/DDBJ databases">
        <authorList>
            <person name="Corre E."/>
            <person name="Pelletier E."/>
            <person name="Niang G."/>
            <person name="Scheremetjew M."/>
            <person name="Finn R."/>
            <person name="Kale V."/>
            <person name="Holt S."/>
            <person name="Cochrane G."/>
            <person name="Meng A."/>
            <person name="Brown T."/>
            <person name="Cohen L."/>
        </authorList>
    </citation>
    <scope>NUCLEOTIDE SEQUENCE</scope>
    <source>
        <strain evidence="6">WS</strain>
    </source>
</reference>
<dbReference type="PANTHER" id="PTHR47810:SF1">
    <property type="entry name" value="DNA LIGASE B"/>
    <property type="match status" value="1"/>
</dbReference>
<feature type="compositionally biased region" description="Basic and acidic residues" evidence="5">
    <location>
        <begin position="81"/>
        <end position="92"/>
    </location>
</feature>
<keyword evidence="4" id="KW-0234">DNA repair</keyword>
<organism evidence="6">
    <name type="scientific">Percolomonas cosmopolitus</name>
    <dbReference type="NCBI Taxonomy" id="63605"/>
    <lineage>
        <taxon>Eukaryota</taxon>
        <taxon>Discoba</taxon>
        <taxon>Heterolobosea</taxon>
        <taxon>Tetramitia</taxon>
        <taxon>Eutetramitia</taxon>
        <taxon>Percolomonadidae</taxon>
        <taxon>Percolomonas</taxon>
    </lineage>
</organism>
<protein>
    <submittedName>
        <fullName evidence="6">Uncharacterized protein</fullName>
    </submittedName>
</protein>
<dbReference type="Gene3D" id="3.40.960.10">
    <property type="entry name" value="VSR Endonuclease"/>
    <property type="match status" value="1"/>
</dbReference>
<dbReference type="PANTHER" id="PTHR47810">
    <property type="entry name" value="DNA LIGASE"/>
    <property type="match status" value="1"/>
</dbReference>
<dbReference type="Gene3D" id="3.30.1490.70">
    <property type="match status" value="1"/>
</dbReference>
<dbReference type="SUPFAM" id="SSF56091">
    <property type="entry name" value="DNA ligase/mRNA capping enzyme, catalytic domain"/>
    <property type="match status" value="1"/>
</dbReference>
<gene>
    <name evidence="6" type="ORF">PCOS0759_LOCUS9380</name>
</gene>
<dbReference type="GO" id="GO:0006260">
    <property type="term" value="P:DNA replication"/>
    <property type="evidence" value="ECO:0007669"/>
    <property type="project" value="UniProtKB-KW"/>
</dbReference>
<proteinExistence type="predicted"/>
<evidence type="ECO:0000256" key="2">
    <source>
        <dbReference type="ARBA" id="ARBA00022705"/>
    </source>
</evidence>
<evidence type="ECO:0000256" key="1">
    <source>
        <dbReference type="ARBA" id="ARBA00022598"/>
    </source>
</evidence>
<dbReference type="EMBL" id="HBGD01011364">
    <property type="protein sequence ID" value="CAD9086126.1"/>
    <property type="molecule type" value="Transcribed_RNA"/>
</dbReference>
<sequence length="1334" mass="154855">MSPLPKISVLKQLHALLHTHFHTLGHAYKVLYLSPATRKKLVTCLDEIGDNEEDLKEWFDLYQKEHQEIVLKEQKEALERQKEALEKQKEQESETDDDTAASPSIPSTLPKKKIFSHIQFMDTIPFESTSSLDTSGKTPTKAQQRRIDEQNMWNKKMFNLLIYHFPEVDSAFLFQMLNRTPDWDSHDFRKWYFTNIFLKSFPEASSIGTILQTSNITNLKSNFAVNKLLSFYNMSILQMFDDLLPRSEEFHNHPQDLDIGMVPSMKVDSFDVQQEKRAEARQKNVFKLPPNSWIFSNDFPLRCLKAAEWEEYYPEICARLEKNLKMRMVTEWVRIAKSDLEAEGAGRLSVVDARIKFLKVVHPEVDWNKKMFAASTKSNQRWVHRAVEDIFPSLTIVEEKQMELVAHGGKSLFEADVFVEELQMAFEYQGEQHYHDIKAFFAPIEGQLRRDQLKSDAFAQHGITLIHVPYWWDKSVDSLKASINRLRPDLIEKPLNVEPIPLEPINMPKFVKKAAAMEPSSWNGRKDLTGWYWCEKYDGIRCISQEGKFFSKKGNEIVFPDWLADRILPHIQNMRYPIDSELTCSQGYELMTTLVRLARNFTFEDREWAKVKLQIFDIVDTTGTLSFEERQEELKKWHATIPDDAKQFLALVEYEKIESNEHLRAELDRVSVDDGGEGLIAVAADNLYQAGRSRNSLKIKKYYDMEALYMGNAPNAVAFEVELINGERCQARCSYGNYYRNPYVPGKTVLTLTYTHLHQSTGKPFKPMVLRERLDLSWAEIKDHYSRVQPDYIELHSIARTPPSMEEVIAKSPFVNCMKELLKECDKPPSSMSDEEIRSLVGSMMQQDPTGSYPTMDEKKGLSDLLSIQEGQLNQMIADARYHESPGAKVDDARRRIIELMQSQDNAPPTREQIDKISQLTDVTAYRLNLIVNEMLDPPGEVTEEKRSLIWRFIKDKDPFHLMDLKDLHHLKTQTNLNVSQVRRVIWFMKDRPGVLTDSKKERIKKFLKAHQQGATDEQLTELCEQTELNRMQVYTLLNSFKIRAEQKENGQLEEDNYLAALSSWLEERSFKHPTDLELSQWEHITGLPKEKLQREVNRLIETHGALNQEKKAEVLQWMIHHDFSRPNAEQLSFLQNRTNLRLEQIQELIEEIRAPPGKIEQESLAKIEDMIHSEEEKETLVESLQASTGLGLRQVQLLVSYSREGPGELDATRKQQVQERVRGVPQLTASLLDKVCEEFALSRFQIYKIYHEDGSFSTISEETKELVKEWLKGNEDLSEFSQEELDELLQETKLSPSQVYSIVENTSNLPGELSAETKTKVLEWMKTNVSEEL</sequence>
<feature type="region of interest" description="Disordered" evidence="5">
    <location>
        <begin position="81"/>
        <end position="108"/>
    </location>
</feature>
<dbReference type="GO" id="GO:0016874">
    <property type="term" value="F:ligase activity"/>
    <property type="evidence" value="ECO:0007669"/>
    <property type="project" value="UniProtKB-KW"/>
</dbReference>
<keyword evidence="1" id="KW-0436">Ligase</keyword>
<evidence type="ECO:0000313" key="6">
    <source>
        <dbReference type="EMBL" id="CAD9086126.1"/>
    </source>
</evidence>
<dbReference type="GO" id="GO:0006281">
    <property type="term" value="P:DNA repair"/>
    <property type="evidence" value="ECO:0007669"/>
    <property type="project" value="UniProtKB-KW"/>
</dbReference>
<evidence type="ECO:0000256" key="3">
    <source>
        <dbReference type="ARBA" id="ARBA00022763"/>
    </source>
</evidence>
<accession>A0A7S1KUL5</accession>
<dbReference type="InterPro" id="IPR050326">
    <property type="entry name" value="NAD_dep_DNA_ligaseB"/>
</dbReference>
<dbReference type="Gene3D" id="3.30.470.30">
    <property type="entry name" value="DNA ligase/mRNA capping enzyme"/>
    <property type="match status" value="1"/>
</dbReference>